<evidence type="ECO:0000313" key="10">
    <source>
        <dbReference type="EMBL" id="MBE9032773.1"/>
    </source>
</evidence>
<dbReference type="InterPro" id="IPR001041">
    <property type="entry name" value="2Fe-2S_ferredoxin-type"/>
</dbReference>
<dbReference type="InterPro" id="IPR036010">
    <property type="entry name" value="2Fe-2S_ferredoxin-like_sf"/>
</dbReference>
<accession>A0A928VQ89</accession>
<evidence type="ECO:0000256" key="3">
    <source>
        <dbReference type="ARBA" id="ARBA00022714"/>
    </source>
</evidence>
<evidence type="ECO:0000256" key="4">
    <source>
        <dbReference type="ARBA" id="ARBA00022723"/>
    </source>
</evidence>
<keyword evidence="7" id="KW-0411">Iron-sulfur</keyword>
<comment type="similarity">
    <text evidence="1">Belongs to the 2Fe2S plant-type ferredoxin family.</text>
</comment>
<dbReference type="AlphaFoldDB" id="A0A928VQ89"/>
<comment type="cofactor">
    <cofactor evidence="8">
        <name>[2Fe-2S] cluster</name>
        <dbReference type="ChEBI" id="CHEBI:190135"/>
    </cofactor>
</comment>
<keyword evidence="2" id="KW-0813">Transport</keyword>
<evidence type="ECO:0000256" key="2">
    <source>
        <dbReference type="ARBA" id="ARBA00022448"/>
    </source>
</evidence>
<evidence type="ECO:0000259" key="9">
    <source>
        <dbReference type="PROSITE" id="PS51085"/>
    </source>
</evidence>
<dbReference type="GO" id="GO:0051537">
    <property type="term" value="F:2 iron, 2 sulfur cluster binding"/>
    <property type="evidence" value="ECO:0007669"/>
    <property type="project" value="UniProtKB-KW"/>
</dbReference>
<keyword evidence="4" id="KW-0479">Metal-binding</keyword>
<dbReference type="NCBIfam" id="TIGR02008">
    <property type="entry name" value="fdx_plant"/>
    <property type="match status" value="1"/>
</dbReference>
<evidence type="ECO:0000256" key="5">
    <source>
        <dbReference type="ARBA" id="ARBA00022982"/>
    </source>
</evidence>
<dbReference type="PROSITE" id="PS51085">
    <property type="entry name" value="2FE2S_FER_2"/>
    <property type="match status" value="1"/>
</dbReference>
<keyword evidence="11" id="KW-1185">Reference proteome</keyword>
<dbReference type="InterPro" id="IPR006058">
    <property type="entry name" value="2Fe2S_fd_BS"/>
</dbReference>
<keyword evidence="3" id="KW-0001">2Fe-2S</keyword>
<dbReference type="Proteomes" id="UP000625316">
    <property type="component" value="Unassembled WGS sequence"/>
</dbReference>
<proteinExistence type="inferred from homology"/>
<evidence type="ECO:0000256" key="6">
    <source>
        <dbReference type="ARBA" id="ARBA00023004"/>
    </source>
</evidence>
<dbReference type="GO" id="GO:0022900">
    <property type="term" value="P:electron transport chain"/>
    <property type="evidence" value="ECO:0007669"/>
    <property type="project" value="InterPro"/>
</dbReference>
<reference evidence="10" key="1">
    <citation type="submission" date="2020-10" db="EMBL/GenBank/DDBJ databases">
        <authorList>
            <person name="Castelo-Branco R."/>
            <person name="Eusebio N."/>
            <person name="Adriana R."/>
            <person name="Vieira A."/>
            <person name="Brugerolle De Fraissinette N."/>
            <person name="Rezende De Castro R."/>
            <person name="Schneider M.P."/>
            <person name="Vasconcelos V."/>
            <person name="Leao P.N."/>
        </authorList>
    </citation>
    <scope>NUCLEOTIDE SEQUENCE</scope>
    <source>
        <strain evidence="10">LEGE 11480</strain>
    </source>
</reference>
<dbReference type="RefSeq" id="WP_264327589.1">
    <property type="nucleotide sequence ID" value="NZ_JADEXQ010000124.1"/>
</dbReference>
<evidence type="ECO:0000313" key="11">
    <source>
        <dbReference type="Proteomes" id="UP000625316"/>
    </source>
</evidence>
<evidence type="ECO:0000256" key="7">
    <source>
        <dbReference type="ARBA" id="ARBA00023014"/>
    </source>
</evidence>
<dbReference type="PANTHER" id="PTHR43112">
    <property type="entry name" value="FERREDOXIN"/>
    <property type="match status" value="1"/>
</dbReference>
<gene>
    <name evidence="10" type="ORF">IQ266_23840</name>
</gene>
<dbReference type="Pfam" id="PF00111">
    <property type="entry name" value="Fer2"/>
    <property type="match status" value="1"/>
</dbReference>
<comment type="caution">
    <text evidence="10">The sequence shown here is derived from an EMBL/GenBank/DDBJ whole genome shotgun (WGS) entry which is preliminary data.</text>
</comment>
<dbReference type="GO" id="GO:0046872">
    <property type="term" value="F:metal ion binding"/>
    <property type="evidence" value="ECO:0007669"/>
    <property type="project" value="UniProtKB-KW"/>
</dbReference>
<dbReference type="GO" id="GO:0009055">
    <property type="term" value="F:electron transfer activity"/>
    <property type="evidence" value="ECO:0007669"/>
    <property type="project" value="InterPro"/>
</dbReference>
<dbReference type="PROSITE" id="PS00197">
    <property type="entry name" value="2FE2S_FER_1"/>
    <property type="match status" value="1"/>
</dbReference>
<dbReference type="PANTHER" id="PTHR43112:SF10">
    <property type="entry name" value="FERREDOXIN C 2, CHLOROPLASTIC"/>
    <property type="match status" value="1"/>
</dbReference>
<feature type="domain" description="2Fe-2S ferredoxin-type" evidence="9">
    <location>
        <begin position="5"/>
        <end position="95"/>
    </location>
</feature>
<dbReference type="InterPro" id="IPR010241">
    <property type="entry name" value="Fd_pln"/>
</dbReference>
<keyword evidence="5" id="KW-0249">Electron transport</keyword>
<evidence type="ECO:0000256" key="1">
    <source>
        <dbReference type="ARBA" id="ARBA00007874"/>
    </source>
</evidence>
<name>A0A928VQ89_9CYAN</name>
<dbReference type="Gene3D" id="3.10.20.30">
    <property type="match status" value="1"/>
</dbReference>
<dbReference type="CDD" id="cd00207">
    <property type="entry name" value="fer2"/>
    <property type="match status" value="1"/>
</dbReference>
<dbReference type="InterPro" id="IPR012675">
    <property type="entry name" value="Beta-grasp_dom_sf"/>
</dbReference>
<sequence>MANVYTVEILHRGTTHTIQVPDDRAILEVANEQGFDLPASCTAGVCTTCAAQIIEGEVAQEDGVGLSPELQQQGYSLLCVSYPKSNCKVETDKEDAVYELQFGQYQK</sequence>
<evidence type="ECO:0000256" key="8">
    <source>
        <dbReference type="ARBA" id="ARBA00034078"/>
    </source>
</evidence>
<dbReference type="EMBL" id="JADEXQ010000124">
    <property type="protein sequence ID" value="MBE9032773.1"/>
    <property type="molecule type" value="Genomic_DNA"/>
</dbReference>
<protein>
    <submittedName>
        <fullName evidence="10">2Fe-2S iron-sulfur cluster binding domain-containing protein</fullName>
    </submittedName>
</protein>
<dbReference type="SUPFAM" id="SSF54292">
    <property type="entry name" value="2Fe-2S ferredoxin-like"/>
    <property type="match status" value="1"/>
</dbReference>
<organism evidence="10 11">
    <name type="scientific">Romeriopsis navalis LEGE 11480</name>
    <dbReference type="NCBI Taxonomy" id="2777977"/>
    <lineage>
        <taxon>Bacteria</taxon>
        <taxon>Bacillati</taxon>
        <taxon>Cyanobacteriota</taxon>
        <taxon>Cyanophyceae</taxon>
        <taxon>Leptolyngbyales</taxon>
        <taxon>Leptolyngbyaceae</taxon>
        <taxon>Romeriopsis</taxon>
        <taxon>Romeriopsis navalis</taxon>
    </lineage>
</organism>
<keyword evidence="6" id="KW-0408">Iron</keyword>